<dbReference type="GO" id="GO:0043291">
    <property type="term" value="C:RAVE complex"/>
    <property type="evidence" value="ECO:0007669"/>
    <property type="project" value="TreeGrafter"/>
</dbReference>
<dbReference type="PANTHER" id="PTHR13618:SF1">
    <property type="entry name" value="PROTEIN ROGDI HOMOLOG"/>
    <property type="match status" value="1"/>
</dbReference>
<protein>
    <submittedName>
        <fullName evidence="3">Protein rogdi</fullName>
    </submittedName>
</protein>
<dbReference type="Proteomes" id="UP000887577">
    <property type="component" value="Unplaced"/>
</dbReference>
<proteinExistence type="inferred from homology"/>
<comment type="similarity">
    <text evidence="1">Belongs to the rogdi family.</text>
</comment>
<evidence type="ECO:0000313" key="3">
    <source>
        <dbReference type="WBParaSite" id="PSU_v2.g9123.t1"/>
    </source>
</evidence>
<dbReference type="PANTHER" id="PTHR13618">
    <property type="entry name" value="LEUCINE ZIPPER CONTAINING TRANSCRIPTION FACTOR LZF1"/>
    <property type="match status" value="1"/>
</dbReference>
<evidence type="ECO:0000256" key="1">
    <source>
        <dbReference type="ARBA" id="ARBA00005535"/>
    </source>
</evidence>
<evidence type="ECO:0000313" key="2">
    <source>
        <dbReference type="Proteomes" id="UP000887577"/>
    </source>
</evidence>
<dbReference type="InterPro" id="IPR028241">
    <property type="entry name" value="RAVE2/Rogdi"/>
</dbReference>
<accession>A0A914ZB30</accession>
<reference evidence="3" key="1">
    <citation type="submission" date="2022-11" db="UniProtKB">
        <authorList>
            <consortium name="WormBaseParasite"/>
        </authorList>
    </citation>
    <scope>IDENTIFICATION</scope>
</reference>
<sequence>MSVSELSLQESSWLQKNKSAEIFAELELLLRDICSRLNVSSKVENYGIQHPHSSQTEKFVLTSRVNQDALKATVTLLDENIVQSEISLKHSKVPGGIFRSVANPNVQWKIQQLQDTGNQCARALQITIKFGKQRYEKCVQRNGYDSQSEQLLLSVLESVKSLVSDARTCLTMPRKKSLLELCQFQPTKSFVPPLPHDILLSYYISSTKLVCAAYQVITMKTSGTQSVSVYQAEAHLPHLVDVLHHINAIFSRVQDLTTKFNLLKLRIDSL</sequence>
<organism evidence="2 3">
    <name type="scientific">Panagrolaimus superbus</name>
    <dbReference type="NCBI Taxonomy" id="310955"/>
    <lineage>
        <taxon>Eukaryota</taxon>
        <taxon>Metazoa</taxon>
        <taxon>Ecdysozoa</taxon>
        <taxon>Nematoda</taxon>
        <taxon>Chromadorea</taxon>
        <taxon>Rhabditida</taxon>
        <taxon>Tylenchina</taxon>
        <taxon>Panagrolaimomorpha</taxon>
        <taxon>Panagrolaimoidea</taxon>
        <taxon>Panagrolaimidae</taxon>
        <taxon>Panagrolaimus</taxon>
    </lineage>
</organism>
<dbReference type="Pfam" id="PF10259">
    <property type="entry name" value="Rogdi_lz"/>
    <property type="match status" value="1"/>
</dbReference>
<keyword evidence="2" id="KW-1185">Reference proteome</keyword>
<dbReference type="AlphaFoldDB" id="A0A914ZB30"/>
<dbReference type="WBParaSite" id="PSU_v2.g9123.t1">
    <property type="protein sequence ID" value="PSU_v2.g9123.t1"/>
    <property type="gene ID" value="PSU_v2.g9123"/>
</dbReference>
<name>A0A914ZB30_9BILA</name>